<gene>
    <name evidence="1" type="ORF">EOD42_08880</name>
</gene>
<name>A0A437MJP4_9PROT</name>
<dbReference type="AlphaFoldDB" id="A0A437MJP4"/>
<dbReference type="Proteomes" id="UP000282957">
    <property type="component" value="Unassembled WGS sequence"/>
</dbReference>
<evidence type="ECO:0000313" key="2">
    <source>
        <dbReference type="Proteomes" id="UP000282957"/>
    </source>
</evidence>
<dbReference type="OrthoDB" id="7571212at2"/>
<keyword evidence="2" id="KW-1185">Reference proteome</keyword>
<organism evidence="1 2">
    <name type="scientific">Rhodovarius crocodyli</name>
    <dbReference type="NCBI Taxonomy" id="1979269"/>
    <lineage>
        <taxon>Bacteria</taxon>
        <taxon>Pseudomonadati</taxon>
        <taxon>Pseudomonadota</taxon>
        <taxon>Alphaproteobacteria</taxon>
        <taxon>Acetobacterales</taxon>
        <taxon>Roseomonadaceae</taxon>
        <taxon>Rhodovarius</taxon>
    </lineage>
</organism>
<dbReference type="RefSeq" id="WP_127787123.1">
    <property type="nucleotide sequence ID" value="NZ_SACL01000002.1"/>
</dbReference>
<comment type="caution">
    <text evidence="1">The sequence shown here is derived from an EMBL/GenBank/DDBJ whole genome shotgun (WGS) entry which is preliminary data.</text>
</comment>
<proteinExistence type="predicted"/>
<dbReference type="EMBL" id="SACL01000002">
    <property type="protein sequence ID" value="RVT97894.1"/>
    <property type="molecule type" value="Genomic_DNA"/>
</dbReference>
<protein>
    <submittedName>
        <fullName evidence="1">Uncharacterized protein</fullName>
    </submittedName>
</protein>
<accession>A0A437MJP4</accession>
<dbReference type="Pfam" id="PF20039">
    <property type="entry name" value="DUF6441"/>
    <property type="match status" value="1"/>
</dbReference>
<reference evidence="1 2" key="1">
    <citation type="submission" date="2019-01" db="EMBL/GenBank/DDBJ databases">
        <authorList>
            <person name="Chen W.-M."/>
        </authorList>
    </citation>
    <scope>NUCLEOTIDE SEQUENCE [LARGE SCALE GENOMIC DNA]</scope>
    <source>
        <strain evidence="1 2">CCP-6</strain>
    </source>
</reference>
<dbReference type="InterPro" id="IPR045622">
    <property type="entry name" value="DUF6441"/>
</dbReference>
<sequence length="233" mass="24881">MRLATTIEGDLSRIIADQVAGIQDGLAAAVHGVARNAQAKLRRQVEQAGLGGGLAKAWQLEHYPRGKRTLRPASLVYSKSEVLHAAFAEGAAILPRNGRFLVIPLEPAVRAGFAYTDRNRKGGPVPGGQKRRLSRLDDAAEALGADVVSATPSAKGAQPKRGEGKRRPQFVLFPTKSRAGALLAVLKRPGERRGTPWFLLLPSSRNARLLDLGTVQAEAAQELRAAVQPILEG</sequence>
<evidence type="ECO:0000313" key="1">
    <source>
        <dbReference type="EMBL" id="RVT97894.1"/>
    </source>
</evidence>